<protein>
    <recommendedName>
        <fullName evidence="4">Transmembrane protein</fullName>
    </recommendedName>
</protein>
<evidence type="ECO:0000313" key="2">
    <source>
        <dbReference type="EMBL" id="EGR32178.1"/>
    </source>
</evidence>
<dbReference type="GeneID" id="14908334"/>
<dbReference type="AlphaFoldDB" id="G0QRH2"/>
<accession>G0QRH2</accession>
<evidence type="ECO:0000256" key="1">
    <source>
        <dbReference type="SAM" id="Phobius"/>
    </source>
</evidence>
<keyword evidence="1" id="KW-0812">Transmembrane</keyword>
<evidence type="ECO:0000313" key="3">
    <source>
        <dbReference type="Proteomes" id="UP000008983"/>
    </source>
</evidence>
<feature type="transmembrane region" description="Helical" evidence="1">
    <location>
        <begin position="34"/>
        <end position="56"/>
    </location>
</feature>
<feature type="transmembrane region" description="Helical" evidence="1">
    <location>
        <begin position="156"/>
        <end position="176"/>
    </location>
</feature>
<reference evidence="2 3" key="1">
    <citation type="submission" date="2011-07" db="EMBL/GenBank/DDBJ databases">
        <authorList>
            <person name="Coyne R."/>
            <person name="Brami D."/>
            <person name="Johnson J."/>
            <person name="Hostetler J."/>
            <person name="Hannick L."/>
            <person name="Clark T."/>
            <person name="Cassidy-Hanley D."/>
            <person name="Inman J."/>
        </authorList>
    </citation>
    <scope>NUCLEOTIDE SEQUENCE [LARGE SCALE GENOMIC DNA]</scope>
    <source>
        <strain evidence="2 3">G5</strain>
    </source>
</reference>
<evidence type="ECO:0008006" key="4">
    <source>
        <dbReference type="Google" id="ProtNLM"/>
    </source>
</evidence>
<sequence length="228" mass="28220">MLLDLEGYLDLYRLLFIQNLQEEIFRELQIRRKIYLLFLFFILLSYLFGLILDIMLQEKQMNIQIVFKQIKQKKYNKINILQKYNIINIIIQNIYIYIFIYIYLILKIIYILFNIIKEYAIDYTDLWKTVNILYVVSTFDQIPDVMLPLLLQSRLYLLYYIPYILIFMLLFFQFLLQQFSKNLENIDQIYLYCFNGMFLMFSQLIKRILIVYFKRGFYIFLFLCIFLN</sequence>
<dbReference type="Proteomes" id="UP000008983">
    <property type="component" value="Unassembled WGS sequence"/>
</dbReference>
<organism evidence="2 3">
    <name type="scientific">Ichthyophthirius multifiliis</name>
    <name type="common">White spot disease agent</name>
    <name type="synonym">Ich</name>
    <dbReference type="NCBI Taxonomy" id="5932"/>
    <lineage>
        <taxon>Eukaryota</taxon>
        <taxon>Sar</taxon>
        <taxon>Alveolata</taxon>
        <taxon>Ciliophora</taxon>
        <taxon>Intramacronucleata</taxon>
        <taxon>Oligohymenophorea</taxon>
        <taxon>Hymenostomatida</taxon>
        <taxon>Ophryoglenina</taxon>
        <taxon>Ichthyophthirius</taxon>
    </lineage>
</organism>
<feature type="transmembrane region" description="Helical" evidence="1">
    <location>
        <begin position="188"/>
        <end position="205"/>
    </location>
</feature>
<keyword evidence="3" id="KW-1185">Reference proteome</keyword>
<dbReference type="RefSeq" id="XP_004035664.1">
    <property type="nucleotide sequence ID" value="XM_004035616.1"/>
</dbReference>
<name>G0QRH2_ICHMU</name>
<feature type="transmembrane region" description="Helical" evidence="1">
    <location>
        <begin position="94"/>
        <end position="116"/>
    </location>
</feature>
<proteinExistence type="predicted"/>
<keyword evidence="1" id="KW-0472">Membrane</keyword>
<dbReference type="EMBL" id="GL983758">
    <property type="protein sequence ID" value="EGR32178.1"/>
    <property type="molecule type" value="Genomic_DNA"/>
</dbReference>
<keyword evidence="1" id="KW-1133">Transmembrane helix</keyword>
<gene>
    <name evidence="2" type="ORF">IMG5_093020</name>
</gene>
<dbReference type="InParanoid" id="G0QRH2"/>